<dbReference type="GO" id="GO:0003677">
    <property type="term" value="F:DNA binding"/>
    <property type="evidence" value="ECO:0007669"/>
    <property type="project" value="UniProtKB-KW"/>
</dbReference>
<evidence type="ECO:0000256" key="3">
    <source>
        <dbReference type="ARBA" id="ARBA00023125"/>
    </source>
</evidence>
<name>A0A6I1FQJ7_9BACI</name>
<accession>A0A6I1FQJ7</accession>
<dbReference type="PANTHER" id="PTHR30419">
    <property type="entry name" value="HTH-TYPE TRANSCRIPTIONAL REGULATOR YBHD"/>
    <property type="match status" value="1"/>
</dbReference>
<organism evidence="6 7">
    <name type="scientific">Bacillus aerolatus</name>
    <dbReference type="NCBI Taxonomy" id="2653354"/>
    <lineage>
        <taxon>Bacteria</taxon>
        <taxon>Bacillati</taxon>
        <taxon>Bacillota</taxon>
        <taxon>Bacilli</taxon>
        <taxon>Bacillales</taxon>
        <taxon>Bacillaceae</taxon>
        <taxon>Bacillus</taxon>
    </lineage>
</organism>
<dbReference type="EMBL" id="WEIO01000005">
    <property type="protein sequence ID" value="KAB7706640.1"/>
    <property type="molecule type" value="Genomic_DNA"/>
</dbReference>
<dbReference type="InterPro" id="IPR005119">
    <property type="entry name" value="LysR_subst-bd"/>
</dbReference>
<sequence>MDLRQMRYFTTVVQQKNFSKAAQLLHVSQPSLSNAISKLEKEVGFPLLERNTRSLHLTDSGKIMYERALELLNKFDHLTKEMKEVKQTGSGHLSLGLIESAKHWMPKVIHHFKGDFPNIKIQLLELLGVEQVQQSLLNYETHAAITNQMVTHRDLLAYPIYNERLVLLVHFQNELSQRPTITMKDLEREPFIISTSGFQTRKDILHAFDKEQASPNIMYEIERFETACSLVEEGLGVTIIPENYIKYSTFPSIRPRYIQSEALQRTVYLAHSKNRYLPPFIHSFLNHTTNFLKSENS</sequence>
<dbReference type="Pfam" id="PF03466">
    <property type="entry name" value="LysR_substrate"/>
    <property type="match status" value="1"/>
</dbReference>
<comment type="caution">
    <text evidence="6">The sequence shown here is derived from an EMBL/GenBank/DDBJ whole genome shotgun (WGS) entry which is preliminary data.</text>
</comment>
<evidence type="ECO:0000313" key="6">
    <source>
        <dbReference type="EMBL" id="KAB7706640.1"/>
    </source>
</evidence>
<dbReference type="GO" id="GO:0003700">
    <property type="term" value="F:DNA-binding transcription factor activity"/>
    <property type="evidence" value="ECO:0007669"/>
    <property type="project" value="InterPro"/>
</dbReference>
<dbReference type="SUPFAM" id="SSF46785">
    <property type="entry name" value="Winged helix' DNA-binding domain"/>
    <property type="match status" value="1"/>
</dbReference>
<dbReference type="Proteomes" id="UP000429595">
    <property type="component" value="Unassembled WGS sequence"/>
</dbReference>
<dbReference type="Gene3D" id="1.10.10.10">
    <property type="entry name" value="Winged helix-like DNA-binding domain superfamily/Winged helix DNA-binding domain"/>
    <property type="match status" value="1"/>
</dbReference>
<dbReference type="SUPFAM" id="SSF53850">
    <property type="entry name" value="Periplasmic binding protein-like II"/>
    <property type="match status" value="1"/>
</dbReference>
<reference evidence="6 7" key="1">
    <citation type="submission" date="2019-10" db="EMBL/GenBank/DDBJ databases">
        <title>Bacillus aerolatum sp. nov., isolated from bioaerosol of sport playgrounds.</title>
        <authorList>
            <person name="Chen P."/>
            <person name="Zhang G."/>
        </authorList>
    </citation>
    <scope>NUCLEOTIDE SEQUENCE [LARGE SCALE GENOMIC DNA]</scope>
    <source>
        <strain evidence="6 7">CX253</strain>
    </source>
</reference>
<evidence type="ECO:0000256" key="4">
    <source>
        <dbReference type="ARBA" id="ARBA00023163"/>
    </source>
</evidence>
<evidence type="ECO:0000256" key="2">
    <source>
        <dbReference type="ARBA" id="ARBA00023015"/>
    </source>
</evidence>
<dbReference type="Pfam" id="PF00126">
    <property type="entry name" value="HTH_1"/>
    <property type="match status" value="1"/>
</dbReference>
<dbReference type="AlphaFoldDB" id="A0A6I1FQJ7"/>
<evidence type="ECO:0000313" key="7">
    <source>
        <dbReference type="Proteomes" id="UP000429595"/>
    </source>
</evidence>
<evidence type="ECO:0000259" key="5">
    <source>
        <dbReference type="PROSITE" id="PS50931"/>
    </source>
</evidence>
<dbReference type="GO" id="GO:0005829">
    <property type="term" value="C:cytosol"/>
    <property type="evidence" value="ECO:0007669"/>
    <property type="project" value="TreeGrafter"/>
</dbReference>
<gene>
    <name evidence="6" type="ORF">F9802_10615</name>
</gene>
<keyword evidence="4" id="KW-0804">Transcription</keyword>
<feature type="domain" description="HTH lysR-type" evidence="5">
    <location>
        <begin position="1"/>
        <end position="58"/>
    </location>
</feature>
<dbReference type="FunFam" id="1.10.10.10:FF:000001">
    <property type="entry name" value="LysR family transcriptional regulator"/>
    <property type="match status" value="1"/>
</dbReference>
<dbReference type="InterPro" id="IPR036388">
    <property type="entry name" value="WH-like_DNA-bd_sf"/>
</dbReference>
<keyword evidence="2" id="KW-0805">Transcription regulation</keyword>
<dbReference type="Gene3D" id="3.40.190.290">
    <property type="match status" value="1"/>
</dbReference>
<protein>
    <submittedName>
        <fullName evidence="6">LysR family transcriptional regulator</fullName>
    </submittedName>
</protein>
<keyword evidence="3" id="KW-0238">DNA-binding</keyword>
<dbReference type="CDD" id="cd05466">
    <property type="entry name" value="PBP2_LTTR_substrate"/>
    <property type="match status" value="1"/>
</dbReference>
<dbReference type="PROSITE" id="PS50931">
    <property type="entry name" value="HTH_LYSR"/>
    <property type="match status" value="1"/>
</dbReference>
<dbReference type="InterPro" id="IPR050950">
    <property type="entry name" value="HTH-type_LysR_regulators"/>
</dbReference>
<keyword evidence="7" id="KW-1185">Reference proteome</keyword>
<dbReference type="RefSeq" id="WP_152151722.1">
    <property type="nucleotide sequence ID" value="NZ_WEIO01000005.1"/>
</dbReference>
<dbReference type="PANTHER" id="PTHR30419:SF8">
    <property type="entry name" value="NITROGEN ASSIMILATION TRANSCRIPTIONAL ACTIVATOR-RELATED"/>
    <property type="match status" value="1"/>
</dbReference>
<comment type="similarity">
    <text evidence="1">Belongs to the LysR transcriptional regulatory family.</text>
</comment>
<proteinExistence type="inferred from homology"/>
<evidence type="ECO:0000256" key="1">
    <source>
        <dbReference type="ARBA" id="ARBA00009437"/>
    </source>
</evidence>
<dbReference type="InterPro" id="IPR000847">
    <property type="entry name" value="LysR_HTH_N"/>
</dbReference>
<dbReference type="PRINTS" id="PR00039">
    <property type="entry name" value="HTHLYSR"/>
</dbReference>
<dbReference type="InterPro" id="IPR036390">
    <property type="entry name" value="WH_DNA-bd_sf"/>
</dbReference>